<protein>
    <recommendedName>
        <fullName evidence="1">Peptidase M24 domain-containing protein</fullName>
    </recommendedName>
</protein>
<dbReference type="Proteomes" id="UP000282321">
    <property type="component" value="Unassembled WGS sequence"/>
</dbReference>
<dbReference type="CDD" id="cd01066">
    <property type="entry name" value="APP_MetAP"/>
    <property type="match status" value="1"/>
</dbReference>
<name>A0A660S7I6_UNCT6</name>
<reference evidence="2 3" key="1">
    <citation type="submission" date="2018-06" db="EMBL/GenBank/DDBJ databases">
        <title>Extensive metabolic versatility and redundancy in microbially diverse, dynamic hydrothermal sediments.</title>
        <authorList>
            <person name="Dombrowski N."/>
            <person name="Teske A."/>
            <person name="Baker B.J."/>
        </authorList>
    </citation>
    <scope>NUCLEOTIDE SEQUENCE [LARGE SCALE GENOMIC DNA]</scope>
    <source>
        <strain evidence="2">B35_G9</strain>
    </source>
</reference>
<dbReference type="Pfam" id="PF00557">
    <property type="entry name" value="Peptidase_M24"/>
    <property type="match status" value="1"/>
</dbReference>
<dbReference type="InterPro" id="IPR036005">
    <property type="entry name" value="Creatinase/aminopeptidase-like"/>
</dbReference>
<proteinExistence type="predicted"/>
<dbReference type="PANTHER" id="PTHR46112">
    <property type="entry name" value="AMINOPEPTIDASE"/>
    <property type="match status" value="1"/>
</dbReference>
<sequence length="357" mass="41569">MELIQEIQKGLKDNEAYLLLSSDEIGYLLNLKTSFNIFEFNLALLITRKKVYLLCTPYEKEQLKKLTPSYCKFVTVKQNEIFNELYFFPFTIGSLLENDKIEKLYSPSHITDSMYNVKTEIVDDIILERTAIKNEDEVQYLKRAIQITEKSIQDTMKEIKPGMMEIEARNILDYNLYKNGCERRIVPSKVVFYKNSLSLHPTPGNETYKENRNIFFSAGAMFRGQGVSLPQNFVKGSLTAKIQSIFNHLINLREELYEYIQPGVRLDEIAQFYLDNITKLKLNKNVYFSPVSIVLINDRDIPATLNNRTVIKEYMTIKISPSIFLSNFGRLQVTDIVYMNKLKDSILLTNTRYHFGV</sequence>
<evidence type="ECO:0000313" key="3">
    <source>
        <dbReference type="Proteomes" id="UP000282321"/>
    </source>
</evidence>
<dbReference type="PANTHER" id="PTHR46112:SF2">
    <property type="entry name" value="XAA-PRO AMINOPEPTIDASE P-RELATED"/>
    <property type="match status" value="1"/>
</dbReference>
<evidence type="ECO:0000313" key="2">
    <source>
        <dbReference type="EMBL" id="RKX65817.1"/>
    </source>
</evidence>
<accession>A0A660S7I6</accession>
<evidence type="ECO:0000259" key="1">
    <source>
        <dbReference type="Pfam" id="PF00557"/>
    </source>
</evidence>
<dbReference type="AlphaFoldDB" id="A0A660S7I6"/>
<dbReference type="InterPro" id="IPR000994">
    <property type="entry name" value="Pept_M24"/>
</dbReference>
<dbReference type="InterPro" id="IPR050659">
    <property type="entry name" value="Peptidase_M24B"/>
</dbReference>
<comment type="caution">
    <text evidence="2">The sequence shown here is derived from an EMBL/GenBank/DDBJ whole genome shotgun (WGS) entry which is preliminary data.</text>
</comment>
<dbReference type="Gene3D" id="3.90.230.10">
    <property type="entry name" value="Creatinase/methionine aminopeptidase superfamily"/>
    <property type="match status" value="1"/>
</dbReference>
<dbReference type="SUPFAM" id="SSF55920">
    <property type="entry name" value="Creatinase/aminopeptidase"/>
    <property type="match status" value="1"/>
</dbReference>
<dbReference type="EMBL" id="QNBC01000070">
    <property type="protein sequence ID" value="RKX65817.1"/>
    <property type="molecule type" value="Genomic_DNA"/>
</dbReference>
<gene>
    <name evidence="2" type="ORF">DRP44_05490</name>
</gene>
<feature type="domain" description="Peptidase M24" evidence="1">
    <location>
        <begin position="140"/>
        <end position="339"/>
    </location>
</feature>
<organism evidence="2 3">
    <name type="scientific">candidate division TA06 bacterium</name>
    <dbReference type="NCBI Taxonomy" id="2250710"/>
    <lineage>
        <taxon>Bacteria</taxon>
        <taxon>Bacteria division TA06</taxon>
    </lineage>
</organism>